<dbReference type="Gene3D" id="3.90.79.10">
    <property type="entry name" value="Nucleoside Triphosphate Pyrophosphohydrolase"/>
    <property type="match status" value="1"/>
</dbReference>
<evidence type="ECO:0000259" key="3">
    <source>
        <dbReference type="PROSITE" id="PS51462"/>
    </source>
</evidence>
<reference evidence="5" key="1">
    <citation type="journal article" date="2019" name="Int. J. Syst. Evol. Microbiol.">
        <title>The Global Catalogue of Microorganisms (GCM) 10K type strain sequencing project: providing services to taxonomists for standard genome sequencing and annotation.</title>
        <authorList>
            <consortium name="The Broad Institute Genomics Platform"/>
            <consortium name="The Broad Institute Genome Sequencing Center for Infectious Disease"/>
            <person name="Wu L."/>
            <person name="Ma J."/>
        </authorList>
    </citation>
    <scope>NUCLEOTIDE SEQUENCE [LARGE SCALE GENOMIC DNA]</scope>
    <source>
        <strain evidence="5">CGMCC 1.8860</strain>
    </source>
</reference>
<keyword evidence="2" id="KW-0378">Hydrolase</keyword>
<accession>A0ABQ2PIV4</accession>
<dbReference type="InterPro" id="IPR059176">
    <property type="entry name" value="UDP-X_N"/>
</dbReference>
<organism evidence="4 5">
    <name type="scientific">Silvimonas amylolytica</name>
    <dbReference type="NCBI Taxonomy" id="449663"/>
    <lineage>
        <taxon>Bacteria</taxon>
        <taxon>Pseudomonadati</taxon>
        <taxon>Pseudomonadota</taxon>
        <taxon>Betaproteobacteria</taxon>
        <taxon>Neisseriales</taxon>
        <taxon>Chitinibacteraceae</taxon>
        <taxon>Silvimonas</taxon>
    </lineage>
</organism>
<dbReference type="Pfam" id="PF00293">
    <property type="entry name" value="NUDIX"/>
    <property type="match status" value="1"/>
</dbReference>
<dbReference type="RefSeq" id="WP_188690794.1">
    <property type="nucleotide sequence ID" value="NZ_BMLY01000002.1"/>
</dbReference>
<evidence type="ECO:0000313" key="4">
    <source>
        <dbReference type="EMBL" id="GGP25519.1"/>
    </source>
</evidence>
<evidence type="ECO:0000313" key="5">
    <source>
        <dbReference type="Proteomes" id="UP000621859"/>
    </source>
</evidence>
<proteinExistence type="predicted"/>
<dbReference type="InterPro" id="IPR015797">
    <property type="entry name" value="NUDIX_hydrolase-like_dom_sf"/>
</dbReference>
<evidence type="ECO:0000256" key="2">
    <source>
        <dbReference type="ARBA" id="ARBA00022801"/>
    </source>
</evidence>
<dbReference type="PANTHER" id="PTHR43046">
    <property type="entry name" value="GDP-MANNOSE MANNOSYL HYDROLASE"/>
    <property type="match status" value="1"/>
</dbReference>
<dbReference type="Gene3D" id="6.10.250.1120">
    <property type="match status" value="1"/>
</dbReference>
<dbReference type="CDD" id="cd04672">
    <property type="entry name" value="NUDIX_CDP-Chase_like"/>
    <property type="match status" value="1"/>
</dbReference>
<sequence>MTATRLEHARRLLAIAQTGLAYGKDKFDVQRFEEVAAIAQAQMAELIGNTTAEEVARIFMPEAGYANPKLDVRTAVFRDDKILLVREMSDGLWTLPGGWADIGASPAQCAAREVLEEAGYVVRITRFLKLVDMNLHPHPVMPFHIWKLIFEGEITAEATPDGIETDGVAFFAEDALPPLSVGRILPEQIARLFALHRNGQVEFD</sequence>
<name>A0ABQ2PIV4_9NEIS</name>
<gene>
    <name evidence="4" type="ORF">GCM10010971_13380</name>
</gene>
<protein>
    <submittedName>
        <fullName evidence="4">ADP-ribose pyrophosphatase</fullName>
    </submittedName>
</protein>
<comment type="caution">
    <text evidence="4">The sequence shown here is derived from an EMBL/GenBank/DDBJ whole genome shotgun (WGS) entry which is preliminary data.</text>
</comment>
<comment type="cofactor">
    <cofactor evidence="1">
        <name>Mg(2+)</name>
        <dbReference type="ChEBI" id="CHEBI:18420"/>
    </cofactor>
</comment>
<dbReference type="Pfam" id="PF12535">
    <property type="entry name" value="Nudix_N"/>
    <property type="match status" value="1"/>
</dbReference>
<feature type="domain" description="Nudix hydrolase" evidence="3">
    <location>
        <begin position="67"/>
        <end position="193"/>
    </location>
</feature>
<evidence type="ECO:0000256" key="1">
    <source>
        <dbReference type="ARBA" id="ARBA00001946"/>
    </source>
</evidence>
<dbReference type="Proteomes" id="UP000621859">
    <property type="component" value="Unassembled WGS sequence"/>
</dbReference>
<dbReference type="SUPFAM" id="SSF55811">
    <property type="entry name" value="Nudix"/>
    <property type="match status" value="1"/>
</dbReference>
<keyword evidence="5" id="KW-1185">Reference proteome</keyword>
<dbReference type="InterPro" id="IPR000086">
    <property type="entry name" value="NUDIX_hydrolase_dom"/>
</dbReference>
<dbReference type="EMBL" id="BMLY01000002">
    <property type="protein sequence ID" value="GGP25519.1"/>
    <property type="molecule type" value="Genomic_DNA"/>
</dbReference>
<dbReference type="PANTHER" id="PTHR43046:SF16">
    <property type="entry name" value="ADP-RIBOSE PYROPHOSPHATASE YJHB-RELATED"/>
    <property type="match status" value="1"/>
</dbReference>
<dbReference type="PROSITE" id="PS51462">
    <property type="entry name" value="NUDIX"/>
    <property type="match status" value="1"/>
</dbReference>